<dbReference type="SUPFAM" id="SSF52540">
    <property type="entry name" value="P-loop containing nucleoside triphosphate hydrolases"/>
    <property type="match status" value="1"/>
</dbReference>
<gene>
    <name evidence="2" type="ORF">C8259_29600</name>
</gene>
<feature type="domain" description="Helicase C-terminal" evidence="1">
    <location>
        <begin position="203"/>
        <end position="313"/>
    </location>
</feature>
<protein>
    <recommendedName>
        <fullName evidence="1">Helicase C-terminal domain-containing protein</fullName>
    </recommendedName>
</protein>
<dbReference type="Gene3D" id="3.40.50.300">
    <property type="entry name" value="P-loop containing nucleotide triphosphate hydrolases"/>
    <property type="match status" value="1"/>
</dbReference>
<dbReference type="Proteomes" id="UP000241647">
    <property type="component" value="Unassembled WGS sequence"/>
</dbReference>
<dbReference type="AlphaFoldDB" id="A0A2T2YT72"/>
<evidence type="ECO:0000259" key="1">
    <source>
        <dbReference type="SMART" id="SM00490"/>
    </source>
</evidence>
<evidence type="ECO:0000313" key="3">
    <source>
        <dbReference type="Proteomes" id="UP000241647"/>
    </source>
</evidence>
<dbReference type="InterPro" id="IPR027417">
    <property type="entry name" value="P-loop_NTPase"/>
</dbReference>
<organism evidence="2 3">
    <name type="scientific">Nocardia nova</name>
    <dbReference type="NCBI Taxonomy" id="37330"/>
    <lineage>
        <taxon>Bacteria</taxon>
        <taxon>Bacillati</taxon>
        <taxon>Actinomycetota</taxon>
        <taxon>Actinomycetes</taxon>
        <taxon>Mycobacteriales</taxon>
        <taxon>Nocardiaceae</taxon>
        <taxon>Nocardia</taxon>
    </lineage>
</organism>
<reference evidence="2 3" key="1">
    <citation type="submission" date="2018-02" db="EMBL/GenBank/DDBJ databases">
        <title>8 Nocardia nova and 1 Nocardia cyriacigeorgica strain used for evolution to TMP-SMX.</title>
        <authorList>
            <person name="Mehta H."/>
            <person name="Weng J."/>
            <person name="Shamoo Y."/>
        </authorList>
    </citation>
    <scope>NUCLEOTIDE SEQUENCE [LARGE SCALE GENOMIC DNA]</scope>
    <source>
        <strain evidence="2 3">ATCC 33727</strain>
    </source>
</reference>
<name>A0A2T2YT72_9NOCA</name>
<evidence type="ECO:0000313" key="2">
    <source>
        <dbReference type="EMBL" id="PSR58697.1"/>
    </source>
</evidence>
<dbReference type="SMART" id="SM00490">
    <property type="entry name" value="HELICc"/>
    <property type="match status" value="1"/>
</dbReference>
<dbReference type="InterPro" id="IPR001650">
    <property type="entry name" value="Helicase_C-like"/>
</dbReference>
<proteinExistence type="predicted"/>
<accession>A0A2T2YT72</accession>
<comment type="caution">
    <text evidence="2">The sequence shown here is derived from an EMBL/GenBank/DDBJ whole genome shotgun (WGS) entry which is preliminary data.</text>
</comment>
<dbReference type="EMBL" id="PYHS01000021">
    <property type="protein sequence ID" value="PSR58697.1"/>
    <property type="molecule type" value="Genomic_DNA"/>
</dbReference>
<sequence>MIADEQGAYMHETFRKLFASQQLGPRTPFLFGSVSSSKTLRPDAPIIFVTTGIFTLRARAGEFDPLRDRVIIDEAHETIGQNPDVELAITICRQAGVKVDYMSATVDTTSIPDLLGIAPDNIIVANKQRHPIYISTTGRTMRESIVEVVTDLLIRRNQDSPLLPAPNHALRERIIADLFGDERRAHGLLVAINSLSGSNSDAVVIQKQLKEARLQSNSTPLAVLELSSKQTKNPAEMARFTEALAKVEQRAEPYVVVATSVIEMGVTIGTLDFAVTMDSGYENVVVGDRSLPTVTPLPFNSLKQRLGRVGRRRAGIGIITTDVGAPYTEFGREKLNSPDLEYEPVRTPLAKASLLSLAYYTFERGWLTPAEIGEGLARLRLPSRRALLTIPRLTQLVEERRYLMRLGVADTDANLTSAGRSVGPWIGDGYLPYAVRLQAELAKPTPDRLGTLFWIVALACSDSTLSGLMRSRVSLDQMTGAPSPFDLTADQLCRSNELIALYQVVAFCGRAFGPYLDEQRAPLLSLHRASLSGLDRLCEALGMDTNKVKELLTRVSAVIARVPKVNRDRPGAIKHVFGTRTPRALGDVAWPTITDRDVDRLTTGLHQLPGRPALQLDVEERKDGTPMLFWASGGRRICRAGSAVTAPNGSTPRFSGRVLLLHRPTPEGFWLDVAHVTELR</sequence>